<dbReference type="Proteomes" id="UP000215086">
    <property type="component" value="Chromosome"/>
</dbReference>
<dbReference type="InterPro" id="IPR038242">
    <property type="entry name" value="Cmr2_N"/>
</dbReference>
<evidence type="ECO:0000313" key="5">
    <source>
        <dbReference type="Proteomes" id="UP000215086"/>
    </source>
</evidence>
<dbReference type="InterPro" id="IPR024615">
    <property type="entry name" value="CRISPR-assoc_Cmr2_N"/>
</dbReference>
<dbReference type="EMBL" id="CP018477">
    <property type="protein sequence ID" value="ASV72883.1"/>
    <property type="molecule type" value="Genomic_DNA"/>
</dbReference>
<name>A0A286RAB2_9BACT</name>
<proteinExistence type="predicted"/>
<dbReference type="GO" id="GO:0051607">
    <property type="term" value="P:defense response to virus"/>
    <property type="evidence" value="ECO:0007669"/>
    <property type="project" value="UniProtKB-KW"/>
</dbReference>
<keyword evidence="5" id="KW-1185">Reference proteome</keyword>
<accession>A0A286RAB2</accession>
<dbReference type="InterPro" id="IPR054767">
    <property type="entry name" value="Cas10-Cmr2_palm2"/>
</dbReference>
<dbReference type="AlphaFoldDB" id="A0A286RAB2"/>
<dbReference type="KEGG" id="ttf:THTE_0281"/>
<protein>
    <submittedName>
        <fullName evidence="4">CRISPR-associated RAMP Cmr2</fullName>
    </submittedName>
</protein>
<sequence length="664" mass="73775">MNEPGLSVPLSEDNTMDDRAFIVFSVGPVQSFISAARTLRDLWTGSFLLAWLTRKAMEPIYSKHGAAAFIEPDMSRDPMSPQNLRKELRSPCLPNRFLAEVPANEAEALAQACRDAFDNAWQTIADNVRQALQTEIAKLKGDGAVEWESSVERLWNAQVDSFFDVRVSVVPRGAIPGDAVRSLLGERGESGGTWAHASAEDRLWTDQAELAARVHATHKVIRKVTRYSPTPDAQGMYPGKCSLLGTYEYLGPAELTKAAAFWQVLSGKNGVSIGGVRIRPGERLCAVSFVKRFAWPAYFVNELAVDPRKMRLEDLATVAAAEWLSHEPELSPQTVRDQHGVWSGEWLHWERPEQDEEEGACPPDVWKQIKKKRDNQGKAPAYYAVLMMDGDRMGKHLRAKPGREHPRTISKALMTFALNHAPKIVEDNHGVLVYCGGDDVLALLPTTKVISCARELNKAFREVWAREVLKGQPGDTATLSAGIAVVHYKEDLRFALETARQAEKHAKNNGRDLVAITVCRRSGEHTVALCPWPFLDILQGWISAFTPSQESPAGASDRWARHLYRDLPVLKGLPVDAMKAEIRRQVDRAEESTRKRLSPEAPKKAGAKIVEQLELFGSLWDQRSRSLPKAGATPGASAGRNGQLLENFLTLCQTASFLARRRDE</sequence>
<dbReference type="GO" id="GO:0000166">
    <property type="term" value="F:nucleotide binding"/>
    <property type="evidence" value="ECO:0007669"/>
    <property type="project" value="UniProtKB-KW"/>
</dbReference>
<dbReference type="Gene3D" id="3.30.70.270">
    <property type="match status" value="1"/>
</dbReference>
<evidence type="ECO:0000313" key="4">
    <source>
        <dbReference type="EMBL" id="ASV72883.1"/>
    </source>
</evidence>
<dbReference type="InterPro" id="IPR043128">
    <property type="entry name" value="Rev_trsase/Diguanyl_cyclase"/>
</dbReference>
<keyword evidence="2" id="KW-0051">Antiviral defense</keyword>
<dbReference type="CDD" id="cd09679">
    <property type="entry name" value="Cas10_III"/>
    <property type="match status" value="1"/>
</dbReference>
<dbReference type="InterPro" id="IPR029787">
    <property type="entry name" value="Nucleotide_cyclase"/>
</dbReference>
<dbReference type="InterPro" id="IPR013407">
    <property type="entry name" value="CRISPR-assoc_prot_Cmr2"/>
</dbReference>
<evidence type="ECO:0000256" key="1">
    <source>
        <dbReference type="ARBA" id="ARBA00022741"/>
    </source>
</evidence>
<dbReference type="SUPFAM" id="SSF55073">
    <property type="entry name" value="Nucleotide cyclase"/>
    <property type="match status" value="1"/>
</dbReference>
<evidence type="ECO:0000259" key="3">
    <source>
        <dbReference type="PROSITE" id="PS50887"/>
    </source>
</evidence>
<evidence type="ECO:0000256" key="2">
    <source>
        <dbReference type="ARBA" id="ARBA00023118"/>
    </source>
</evidence>
<reference evidence="4 5" key="1">
    <citation type="journal article" name="Front. Microbiol.">
        <title>Sugar Metabolism of the First Thermophilic Planctomycete Thermogutta terrifontis: Comparative Genomic and Transcriptomic Approaches.</title>
        <authorList>
            <person name="Elcheninov A.G."/>
            <person name="Menzel P."/>
            <person name="Gudbergsdottir S.R."/>
            <person name="Slesarev A.I."/>
            <person name="Kadnikov V.V."/>
            <person name="Krogh A."/>
            <person name="Bonch-Osmolovskaya E.A."/>
            <person name="Peng X."/>
            <person name="Kublanov I.V."/>
        </authorList>
    </citation>
    <scope>NUCLEOTIDE SEQUENCE [LARGE SCALE GENOMIC DNA]</scope>
    <source>
        <strain evidence="4 5">R1</strain>
    </source>
</reference>
<gene>
    <name evidence="4" type="ORF">THTE_0281</name>
</gene>
<dbReference type="NCBIfam" id="TIGR02577">
    <property type="entry name" value="cas_TM1794_Cmr2"/>
    <property type="match status" value="1"/>
</dbReference>
<organism evidence="4 5">
    <name type="scientific">Thermogutta terrifontis</name>
    <dbReference type="NCBI Taxonomy" id="1331910"/>
    <lineage>
        <taxon>Bacteria</taxon>
        <taxon>Pseudomonadati</taxon>
        <taxon>Planctomycetota</taxon>
        <taxon>Planctomycetia</taxon>
        <taxon>Pirellulales</taxon>
        <taxon>Thermoguttaceae</taxon>
        <taxon>Thermogutta</taxon>
    </lineage>
</organism>
<dbReference type="Pfam" id="PF22335">
    <property type="entry name" value="Cas10-Cmr2_palm2"/>
    <property type="match status" value="1"/>
</dbReference>
<dbReference type="PROSITE" id="PS50887">
    <property type="entry name" value="GGDEF"/>
    <property type="match status" value="1"/>
</dbReference>
<dbReference type="InterPro" id="IPR000160">
    <property type="entry name" value="GGDEF_dom"/>
</dbReference>
<dbReference type="Gene3D" id="3.30.70.2220">
    <property type="entry name" value="CRISPR-Cas system, Cmr2 subunit, D1 domain, cysteine cluster"/>
    <property type="match status" value="1"/>
</dbReference>
<feature type="domain" description="GGDEF" evidence="3">
    <location>
        <begin position="381"/>
        <end position="519"/>
    </location>
</feature>
<dbReference type="Pfam" id="PF12469">
    <property type="entry name" value="Cmr2_N"/>
    <property type="match status" value="1"/>
</dbReference>
<keyword evidence="1" id="KW-0547">Nucleotide-binding</keyword>